<name>A0A8T2UR89_CERRI</name>
<dbReference type="Proteomes" id="UP000825935">
    <property type="component" value="Chromosome 4"/>
</dbReference>
<evidence type="ECO:0000313" key="3">
    <source>
        <dbReference type="Proteomes" id="UP000825935"/>
    </source>
</evidence>
<proteinExistence type="predicted"/>
<evidence type="ECO:0000256" key="1">
    <source>
        <dbReference type="SAM" id="MobiDB-lite"/>
    </source>
</evidence>
<keyword evidence="3" id="KW-1185">Reference proteome</keyword>
<sequence>MGMEMDNQIHESNKARSLQISPYLPDSPRHTFPLRTIAVYLHRNSGTSISVSFGEFRSVDACTKNTLKGTDRGQ</sequence>
<feature type="region of interest" description="Disordered" evidence="1">
    <location>
        <begin position="1"/>
        <end position="25"/>
    </location>
</feature>
<accession>A0A8T2UR89</accession>
<reference evidence="2" key="1">
    <citation type="submission" date="2021-08" db="EMBL/GenBank/DDBJ databases">
        <title>WGS assembly of Ceratopteris richardii.</title>
        <authorList>
            <person name="Marchant D.B."/>
            <person name="Chen G."/>
            <person name="Jenkins J."/>
            <person name="Shu S."/>
            <person name="Leebens-Mack J."/>
            <person name="Grimwood J."/>
            <person name="Schmutz J."/>
            <person name="Soltis P."/>
            <person name="Soltis D."/>
            <person name="Chen Z.-H."/>
        </authorList>
    </citation>
    <scope>NUCLEOTIDE SEQUENCE</scope>
    <source>
        <strain evidence="2">Whitten #5841</strain>
        <tissue evidence="2">Leaf</tissue>
    </source>
</reference>
<protein>
    <submittedName>
        <fullName evidence="2">Uncharacterized protein</fullName>
    </submittedName>
</protein>
<evidence type="ECO:0000313" key="2">
    <source>
        <dbReference type="EMBL" id="KAH7438731.1"/>
    </source>
</evidence>
<dbReference type="EMBL" id="CM035409">
    <property type="protein sequence ID" value="KAH7438731.1"/>
    <property type="molecule type" value="Genomic_DNA"/>
</dbReference>
<gene>
    <name evidence="2" type="ORF">KP509_04G028700</name>
</gene>
<dbReference type="AlphaFoldDB" id="A0A8T2UR89"/>
<comment type="caution">
    <text evidence="2">The sequence shown here is derived from an EMBL/GenBank/DDBJ whole genome shotgun (WGS) entry which is preliminary data.</text>
</comment>
<organism evidence="2 3">
    <name type="scientific">Ceratopteris richardii</name>
    <name type="common">Triangle waterfern</name>
    <dbReference type="NCBI Taxonomy" id="49495"/>
    <lineage>
        <taxon>Eukaryota</taxon>
        <taxon>Viridiplantae</taxon>
        <taxon>Streptophyta</taxon>
        <taxon>Embryophyta</taxon>
        <taxon>Tracheophyta</taxon>
        <taxon>Polypodiopsida</taxon>
        <taxon>Polypodiidae</taxon>
        <taxon>Polypodiales</taxon>
        <taxon>Pteridineae</taxon>
        <taxon>Pteridaceae</taxon>
        <taxon>Parkerioideae</taxon>
        <taxon>Ceratopteris</taxon>
    </lineage>
</organism>